<dbReference type="InterPro" id="IPR025733">
    <property type="entry name" value="PAPs_C"/>
</dbReference>
<dbReference type="Gene3D" id="3.60.21.10">
    <property type="match status" value="1"/>
</dbReference>
<dbReference type="OrthoDB" id="45007at2759"/>
<dbReference type="RefSeq" id="XP_012202256.1">
    <property type="nucleotide sequence ID" value="XM_012346866.1"/>
</dbReference>
<comment type="catalytic activity">
    <reaction evidence="4">
        <text>a phosphate monoester + H2O = an alcohol + phosphate</text>
        <dbReference type="Rhea" id="RHEA:15017"/>
        <dbReference type="ChEBI" id="CHEBI:15377"/>
        <dbReference type="ChEBI" id="CHEBI:30879"/>
        <dbReference type="ChEBI" id="CHEBI:43474"/>
        <dbReference type="ChEBI" id="CHEBI:67140"/>
        <dbReference type="EC" id="3.1.3.2"/>
    </reaction>
</comment>
<evidence type="ECO:0000313" key="8">
    <source>
        <dbReference type="Proteomes" id="UP000030745"/>
    </source>
</evidence>
<evidence type="ECO:0000256" key="3">
    <source>
        <dbReference type="ARBA" id="ARBA00023180"/>
    </source>
</evidence>
<dbReference type="VEuPathDB" id="FungiDB:SPRG_07875"/>
<dbReference type="EC" id="3.1.3.2" evidence="4"/>
<dbReference type="Proteomes" id="UP000030745">
    <property type="component" value="Unassembled WGS sequence"/>
</dbReference>
<protein>
    <recommendedName>
        <fullName evidence="4">Purple acid phosphatase</fullName>
        <ecNumber evidence="4">3.1.3.2</ecNumber>
    </recommendedName>
</protein>
<dbReference type="InterPro" id="IPR041792">
    <property type="entry name" value="MPP_PAP"/>
</dbReference>
<evidence type="ECO:0000256" key="4">
    <source>
        <dbReference type="RuleBase" id="RU361203"/>
    </source>
</evidence>
<dbReference type="InterPro" id="IPR029052">
    <property type="entry name" value="Metallo-depent_PP-like"/>
</dbReference>
<dbReference type="InterPro" id="IPR039331">
    <property type="entry name" value="PAPs-like"/>
</dbReference>
<dbReference type="AlphaFoldDB" id="A0A067C8V5"/>
<keyword evidence="3" id="KW-0325">Glycoprotein</keyword>
<feature type="chain" id="PRO_5005103536" description="Purple acid phosphatase" evidence="4">
    <location>
        <begin position="18"/>
        <end position="484"/>
    </location>
</feature>
<accession>A0A067C8V5</accession>
<dbReference type="OMA" id="KEPHCAN"/>
<dbReference type="Gene3D" id="2.60.40.380">
    <property type="entry name" value="Purple acid phosphatase-like, N-terminal"/>
    <property type="match status" value="1"/>
</dbReference>
<reference evidence="7 8" key="1">
    <citation type="journal article" date="2013" name="PLoS Genet.">
        <title>Distinctive expansion of potential virulence genes in the genome of the oomycete fish pathogen Saprolegnia parasitica.</title>
        <authorList>
            <person name="Jiang R.H."/>
            <person name="de Bruijn I."/>
            <person name="Haas B.J."/>
            <person name="Belmonte R."/>
            <person name="Lobach L."/>
            <person name="Christie J."/>
            <person name="van den Ackerveken G."/>
            <person name="Bottin A."/>
            <person name="Bulone V."/>
            <person name="Diaz-Moreno S.M."/>
            <person name="Dumas B."/>
            <person name="Fan L."/>
            <person name="Gaulin E."/>
            <person name="Govers F."/>
            <person name="Grenville-Briggs L.J."/>
            <person name="Horner N.R."/>
            <person name="Levin J.Z."/>
            <person name="Mammella M."/>
            <person name="Meijer H.J."/>
            <person name="Morris P."/>
            <person name="Nusbaum C."/>
            <person name="Oome S."/>
            <person name="Phillips A.J."/>
            <person name="van Rooyen D."/>
            <person name="Rzeszutek E."/>
            <person name="Saraiva M."/>
            <person name="Secombes C.J."/>
            <person name="Seidl M.F."/>
            <person name="Snel B."/>
            <person name="Stassen J.H."/>
            <person name="Sykes S."/>
            <person name="Tripathy S."/>
            <person name="van den Berg H."/>
            <person name="Vega-Arreguin J.C."/>
            <person name="Wawra S."/>
            <person name="Young S.K."/>
            <person name="Zeng Q."/>
            <person name="Dieguez-Uribeondo J."/>
            <person name="Russ C."/>
            <person name="Tyler B.M."/>
            <person name="van West P."/>
        </authorList>
    </citation>
    <scope>NUCLEOTIDE SEQUENCE [LARGE SCALE GENOMIC DNA]</scope>
    <source>
        <strain evidence="7 8">CBS 223.65</strain>
    </source>
</reference>
<dbReference type="PANTHER" id="PTHR22953:SF153">
    <property type="entry name" value="PURPLE ACID PHOSPHATASE"/>
    <property type="match status" value="1"/>
</dbReference>
<evidence type="ECO:0000256" key="1">
    <source>
        <dbReference type="ARBA" id="ARBA00022729"/>
    </source>
</evidence>
<dbReference type="InterPro" id="IPR004843">
    <property type="entry name" value="Calcineurin-like_PHP"/>
</dbReference>
<dbReference type="Pfam" id="PF00149">
    <property type="entry name" value="Metallophos"/>
    <property type="match status" value="1"/>
</dbReference>
<dbReference type="Pfam" id="PF14008">
    <property type="entry name" value="Metallophos_C"/>
    <property type="match status" value="1"/>
</dbReference>
<keyword evidence="8" id="KW-1185">Reference proteome</keyword>
<feature type="signal peptide" evidence="4">
    <location>
        <begin position="1"/>
        <end position="17"/>
    </location>
</feature>
<dbReference type="PANTHER" id="PTHR22953">
    <property type="entry name" value="ACID PHOSPHATASE RELATED"/>
    <property type="match status" value="1"/>
</dbReference>
<dbReference type="CDD" id="cd00839">
    <property type="entry name" value="MPP_PAPs"/>
    <property type="match status" value="1"/>
</dbReference>
<name>A0A067C8V5_SAPPC</name>
<feature type="domain" description="Purple acid phosphatase C-terminal" evidence="6">
    <location>
        <begin position="392"/>
        <end position="450"/>
    </location>
</feature>
<comment type="similarity">
    <text evidence="4">Belongs to the metallophosphoesterase superfamily. Purple acid phosphatase family.</text>
</comment>
<dbReference type="SUPFAM" id="SSF49363">
    <property type="entry name" value="Purple acid phosphatase, N-terminal domain"/>
    <property type="match status" value="1"/>
</dbReference>
<dbReference type="GeneID" id="24130125"/>
<dbReference type="GO" id="GO:0046872">
    <property type="term" value="F:metal ion binding"/>
    <property type="evidence" value="ECO:0007669"/>
    <property type="project" value="InterPro"/>
</dbReference>
<dbReference type="InterPro" id="IPR008963">
    <property type="entry name" value="Purple_acid_Pase-like_N"/>
</dbReference>
<sequence length="484" mass="51756">MFPTLASLLASAMLVTAAVDQVHLGLTNANVDCPNGVSVAFASDVSSPLSVSFATAGASPKTVSTTIDSYSVTSPLYNYTSPFLHTARLCNLEVSTTYTYAIDAGAAGCGSAFGTSFVTPPRSDADTPTVLGIVGDIDVPHITETLGNLAASKPHGILIAGDYAYANGKHEHWDAWYRAAQPVFSSIPTLGISGNHETIKGGGPTKPNDAKYVSENYLGYIHRANNPVSAAQNAKLRTYYSIDIGHVHAVFVDDYAGTRGDDKSAVGTPFWLDERNLQRQWLENDLAAVDRQKTPWVLVIKHNPYYNSWDSHQCQCGPTRFEIPDADKCWSGKYDVTSSGTLLKEPHCANQAKLEDLFVQHGVDMVIAGHVHAYERTAPIVKNTIDTKNGVLYLSTGAGGRDYVCKPVGSSSPPWSIKMIAKIYGVNKAIATRDTLNVTWVANANGTVLDAFMLKRVNGVRSLVDLSGGLPSPIPDAGADCASD</sequence>
<evidence type="ECO:0000259" key="5">
    <source>
        <dbReference type="Pfam" id="PF00149"/>
    </source>
</evidence>
<dbReference type="KEGG" id="spar:SPRG_07875"/>
<evidence type="ECO:0000313" key="7">
    <source>
        <dbReference type="EMBL" id="KDO27169.1"/>
    </source>
</evidence>
<dbReference type="GO" id="GO:0003993">
    <property type="term" value="F:acid phosphatase activity"/>
    <property type="evidence" value="ECO:0007669"/>
    <property type="project" value="UniProtKB-EC"/>
</dbReference>
<dbReference type="EMBL" id="KK583219">
    <property type="protein sequence ID" value="KDO27169.1"/>
    <property type="molecule type" value="Genomic_DNA"/>
</dbReference>
<dbReference type="SUPFAM" id="SSF56300">
    <property type="entry name" value="Metallo-dependent phosphatases"/>
    <property type="match status" value="1"/>
</dbReference>
<organism evidence="7 8">
    <name type="scientific">Saprolegnia parasitica (strain CBS 223.65)</name>
    <dbReference type="NCBI Taxonomy" id="695850"/>
    <lineage>
        <taxon>Eukaryota</taxon>
        <taxon>Sar</taxon>
        <taxon>Stramenopiles</taxon>
        <taxon>Oomycota</taxon>
        <taxon>Saprolegniomycetes</taxon>
        <taxon>Saprolegniales</taxon>
        <taxon>Saprolegniaceae</taxon>
        <taxon>Saprolegnia</taxon>
    </lineage>
</organism>
<feature type="domain" description="Calcineurin-like phosphoesterase" evidence="5">
    <location>
        <begin position="142"/>
        <end position="374"/>
    </location>
</feature>
<evidence type="ECO:0000259" key="6">
    <source>
        <dbReference type="Pfam" id="PF14008"/>
    </source>
</evidence>
<evidence type="ECO:0000256" key="2">
    <source>
        <dbReference type="ARBA" id="ARBA00022801"/>
    </source>
</evidence>
<keyword evidence="2 4" id="KW-0378">Hydrolase</keyword>
<gene>
    <name evidence="7" type="ORF">SPRG_07875</name>
</gene>
<proteinExistence type="inferred from homology"/>
<keyword evidence="1 4" id="KW-0732">Signal</keyword>